<organism evidence="1 2">
    <name type="scientific">Fusarium avenaceum</name>
    <dbReference type="NCBI Taxonomy" id="40199"/>
    <lineage>
        <taxon>Eukaryota</taxon>
        <taxon>Fungi</taxon>
        <taxon>Dikarya</taxon>
        <taxon>Ascomycota</taxon>
        <taxon>Pezizomycotina</taxon>
        <taxon>Sordariomycetes</taxon>
        <taxon>Hypocreomycetidae</taxon>
        <taxon>Hypocreales</taxon>
        <taxon>Nectriaceae</taxon>
        <taxon>Fusarium</taxon>
        <taxon>Fusarium tricinctum species complex</taxon>
    </lineage>
</organism>
<name>A0A9P7GSH4_9HYPO</name>
<dbReference type="AlphaFoldDB" id="A0A9P7GSH4"/>
<keyword evidence="2" id="KW-1185">Reference proteome</keyword>
<comment type="caution">
    <text evidence="1">The sequence shown here is derived from an EMBL/GenBank/DDBJ whole genome shotgun (WGS) entry which is preliminary data.</text>
</comment>
<protein>
    <submittedName>
        <fullName evidence="1">Uncharacterized protein</fullName>
    </submittedName>
</protein>
<feature type="non-terminal residue" evidence="1">
    <location>
        <position position="164"/>
    </location>
</feature>
<accession>A0A9P7GSH4</accession>
<evidence type="ECO:0000313" key="1">
    <source>
        <dbReference type="EMBL" id="KAG5655356.1"/>
    </source>
</evidence>
<reference evidence="1" key="1">
    <citation type="submission" date="2021-04" db="EMBL/GenBank/DDBJ databases">
        <title>Draft genome of Fusarium avenaceum strain F156N33, isolated from an atmospheric sample in Virginia.</title>
        <authorList>
            <person name="Yang S."/>
            <person name="Vinatzer B.A."/>
            <person name="Coleman J."/>
        </authorList>
    </citation>
    <scope>NUCLEOTIDE SEQUENCE</scope>
    <source>
        <strain evidence="1">F156N33</strain>
    </source>
</reference>
<proteinExistence type="predicted"/>
<evidence type="ECO:0000313" key="2">
    <source>
        <dbReference type="Proteomes" id="UP000782241"/>
    </source>
</evidence>
<sequence length="164" mass="17430">FYNTQAHIELSLIAQGSGKAFFPIWTSIPPGSGDIIGYGVEVGIALEIQADIDVRTGFTTKITDGTFFNYSPSSGFLDTNLAEGDSMFEAIPLHVESGSAIFKAALQARIVLRGDLDTDVIDASGEAGAYINLPELVYDLHSSDRCGLEVTYFAGISVGVWADG</sequence>
<feature type="non-terminal residue" evidence="1">
    <location>
        <position position="1"/>
    </location>
</feature>
<gene>
    <name evidence="1" type="ORF">KAF25_006859</name>
</gene>
<dbReference type="EMBL" id="JAGPUO010000030">
    <property type="protein sequence ID" value="KAG5655356.1"/>
    <property type="molecule type" value="Genomic_DNA"/>
</dbReference>
<dbReference type="Proteomes" id="UP000782241">
    <property type="component" value="Unassembled WGS sequence"/>
</dbReference>